<proteinExistence type="predicted"/>
<sequence>MIKKVIFSLNNKMVQVEADEQTPLLYILRNDFQLNGPKFGCGLGECGACSVLIDTRVARCCVIPLIAVEGREVQTLEGLGSIESPSFVQKAFIDEQASQCGYCTNGMIITTTAFLNKCAVKPSKEQIKEALRANLCRCGTHIEIIKAVEAAAENLFSDASNLLEEGN</sequence>
<accession>A0ABR8P0Y2</accession>
<evidence type="ECO:0000256" key="4">
    <source>
        <dbReference type="ARBA" id="ARBA00023004"/>
    </source>
</evidence>
<feature type="domain" description="2Fe-2S ferredoxin-type" evidence="6">
    <location>
        <begin position="3"/>
        <end position="79"/>
    </location>
</feature>
<dbReference type="PROSITE" id="PS00197">
    <property type="entry name" value="2FE2S_FER_1"/>
    <property type="match status" value="1"/>
</dbReference>
<dbReference type="InterPro" id="IPR002888">
    <property type="entry name" value="2Fe-2S-bd"/>
</dbReference>
<keyword evidence="8" id="KW-1185">Reference proteome</keyword>
<dbReference type="EMBL" id="JACYFC010000004">
    <property type="protein sequence ID" value="MBD5771945.1"/>
    <property type="molecule type" value="Genomic_DNA"/>
</dbReference>
<evidence type="ECO:0000313" key="7">
    <source>
        <dbReference type="EMBL" id="MBD5771945.1"/>
    </source>
</evidence>
<organism evidence="7 8">
    <name type="scientific">Marinomonas colpomeniae</name>
    <dbReference type="NCBI Taxonomy" id="2774408"/>
    <lineage>
        <taxon>Bacteria</taxon>
        <taxon>Pseudomonadati</taxon>
        <taxon>Pseudomonadota</taxon>
        <taxon>Gammaproteobacteria</taxon>
        <taxon>Oceanospirillales</taxon>
        <taxon>Oceanospirillaceae</taxon>
        <taxon>Marinomonas</taxon>
    </lineage>
</organism>
<dbReference type="PANTHER" id="PTHR44379">
    <property type="entry name" value="OXIDOREDUCTASE WITH IRON-SULFUR SUBUNIT"/>
    <property type="match status" value="1"/>
</dbReference>
<evidence type="ECO:0000259" key="6">
    <source>
        <dbReference type="PROSITE" id="PS51085"/>
    </source>
</evidence>
<reference evidence="7 8" key="1">
    <citation type="submission" date="2020-09" db="EMBL/GenBank/DDBJ databases">
        <title>Marinomonas sp. nov., isolated from the cysticercosis algae of Qingdao, China.</title>
        <authorList>
            <person name="Sun X."/>
        </authorList>
    </citation>
    <scope>NUCLEOTIDE SEQUENCE [LARGE SCALE GENOMIC DNA]</scope>
    <source>
        <strain evidence="7 8">SM2066</strain>
    </source>
</reference>
<dbReference type="InterPro" id="IPR036010">
    <property type="entry name" value="2Fe-2S_ferredoxin-like_sf"/>
</dbReference>
<dbReference type="InterPro" id="IPR051452">
    <property type="entry name" value="Diverse_Oxidoreductases"/>
</dbReference>
<dbReference type="SUPFAM" id="SSF47741">
    <property type="entry name" value="CO dehydrogenase ISP C-domain like"/>
    <property type="match status" value="1"/>
</dbReference>
<keyword evidence="3" id="KW-0560">Oxidoreductase</keyword>
<dbReference type="InterPro" id="IPR006058">
    <property type="entry name" value="2Fe2S_fd_BS"/>
</dbReference>
<gene>
    <name evidence="7" type="ORF">IF202_12900</name>
</gene>
<evidence type="ECO:0000256" key="5">
    <source>
        <dbReference type="ARBA" id="ARBA00023014"/>
    </source>
</evidence>
<keyword evidence="1" id="KW-0001">2Fe-2S</keyword>
<dbReference type="InterPro" id="IPR036884">
    <property type="entry name" value="2Fe-2S-bd_dom_sf"/>
</dbReference>
<evidence type="ECO:0000313" key="8">
    <source>
        <dbReference type="Proteomes" id="UP000604161"/>
    </source>
</evidence>
<keyword evidence="5" id="KW-0411">Iron-sulfur</keyword>
<evidence type="ECO:0000256" key="2">
    <source>
        <dbReference type="ARBA" id="ARBA00022723"/>
    </source>
</evidence>
<dbReference type="InterPro" id="IPR001041">
    <property type="entry name" value="2Fe-2S_ferredoxin-type"/>
</dbReference>
<keyword evidence="4" id="KW-0408">Iron</keyword>
<dbReference type="Pfam" id="PF01799">
    <property type="entry name" value="Fer2_2"/>
    <property type="match status" value="1"/>
</dbReference>
<evidence type="ECO:0000256" key="1">
    <source>
        <dbReference type="ARBA" id="ARBA00022714"/>
    </source>
</evidence>
<comment type="caution">
    <text evidence="7">The sequence shown here is derived from an EMBL/GenBank/DDBJ whole genome shotgun (WGS) entry which is preliminary data.</text>
</comment>
<dbReference type="PANTHER" id="PTHR44379:SF6">
    <property type="entry name" value="BLR6046 PROTEIN"/>
    <property type="match status" value="1"/>
</dbReference>
<protein>
    <submittedName>
        <fullName evidence="7">(2Fe-2S)-binding protein</fullName>
    </submittedName>
</protein>
<dbReference type="InterPro" id="IPR012675">
    <property type="entry name" value="Beta-grasp_dom_sf"/>
</dbReference>
<dbReference type="Proteomes" id="UP000604161">
    <property type="component" value="Unassembled WGS sequence"/>
</dbReference>
<dbReference type="Pfam" id="PF00111">
    <property type="entry name" value="Fer2"/>
    <property type="match status" value="1"/>
</dbReference>
<dbReference type="Gene3D" id="3.10.20.30">
    <property type="match status" value="1"/>
</dbReference>
<dbReference type="Gene3D" id="1.10.150.120">
    <property type="entry name" value="[2Fe-2S]-binding domain"/>
    <property type="match status" value="1"/>
</dbReference>
<dbReference type="PROSITE" id="PS51085">
    <property type="entry name" value="2FE2S_FER_2"/>
    <property type="match status" value="1"/>
</dbReference>
<dbReference type="SUPFAM" id="SSF54292">
    <property type="entry name" value="2Fe-2S ferredoxin-like"/>
    <property type="match status" value="1"/>
</dbReference>
<evidence type="ECO:0000256" key="3">
    <source>
        <dbReference type="ARBA" id="ARBA00023002"/>
    </source>
</evidence>
<keyword evidence="2" id="KW-0479">Metal-binding</keyword>
<name>A0ABR8P0Y2_9GAMM</name>